<organism evidence="1">
    <name type="scientific">Leptolyngbya sp. NK1-12</name>
    <dbReference type="NCBI Taxonomy" id="2547451"/>
    <lineage>
        <taxon>Bacteria</taxon>
        <taxon>Bacillati</taxon>
        <taxon>Cyanobacteriota</taxon>
        <taxon>Cyanophyceae</taxon>
        <taxon>Leptolyngbyales</taxon>
        <taxon>Leptolyngbyaceae</taxon>
        <taxon>Leptolyngbya group</taxon>
        <taxon>Leptolyngbya</taxon>
    </lineage>
</organism>
<reference evidence="1" key="1">
    <citation type="submission" date="2020-05" db="EMBL/GenBank/DDBJ databases">
        <authorList>
            <person name="Zhu T."/>
            <person name="Keshari N."/>
            <person name="Lu X."/>
        </authorList>
    </citation>
    <scope>NUCLEOTIDE SEQUENCE</scope>
    <source>
        <strain evidence="1">NK1-12</strain>
    </source>
</reference>
<proteinExistence type="predicted"/>
<dbReference type="EMBL" id="CP053586">
    <property type="protein sequence ID" value="WNZ26481.1"/>
    <property type="molecule type" value="Genomic_DNA"/>
</dbReference>
<protein>
    <submittedName>
        <fullName evidence="1">Type II toxin-antitoxin system RelE/ParE family toxin</fullName>
    </submittedName>
</protein>
<accession>A0AA96WPA1</accession>
<evidence type="ECO:0000313" key="1">
    <source>
        <dbReference type="EMBL" id="WNZ26481.1"/>
    </source>
</evidence>
<name>A0AA96WPA1_9CYAN</name>
<gene>
    <name evidence="1" type="ORF">HJG54_07250</name>
</gene>
<dbReference type="Gene3D" id="3.30.2310.20">
    <property type="entry name" value="RelE-like"/>
    <property type="match status" value="1"/>
</dbReference>
<dbReference type="RefSeq" id="WP_420717384.1">
    <property type="nucleotide sequence ID" value="NZ_CP053586.1"/>
</dbReference>
<dbReference type="AlphaFoldDB" id="A0AA96WPA1"/>
<dbReference type="InterPro" id="IPR035093">
    <property type="entry name" value="RelE/ParE_toxin_dom_sf"/>
</dbReference>
<sequence>MRPGCLSDPAGRHIIFYRHADKGIEVIRILHSSMDTQRHIAKEK</sequence>